<evidence type="ECO:0000313" key="2">
    <source>
        <dbReference type="EMBL" id="KAK7015850.1"/>
    </source>
</evidence>
<feature type="region of interest" description="Disordered" evidence="1">
    <location>
        <begin position="224"/>
        <end position="295"/>
    </location>
</feature>
<feature type="compositionally biased region" description="Basic residues" evidence="1">
    <location>
        <begin position="234"/>
        <end position="250"/>
    </location>
</feature>
<keyword evidence="3" id="KW-1185">Reference proteome</keyword>
<evidence type="ECO:0000313" key="3">
    <source>
        <dbReference type="Proteomes" id="UP001383192"/>
    </source>
</evidence>
<proteinExistence type="predicted"/>
<comment type="caution">
    <text evidence="2">The sequence shown here is derived from an EMBL/GenBank/DDBJ whole genome shotgun (WGS) entry which is preliminary data.</text>
</comment>
<evidence type="ECO:0000256" key="1">
    <source>
        <dbReference type="SAM" id="MobiDB-lite"/>
    </source>
</evidence>
<name>A0AAW0ARY4_9AGAR</name>
<sequence length="295" mass="32544">MVVAIPLELEQRAPPRSLKCTERTKPCVCDNTIGLRQPTLNCPDKTFSFKKPSDLGDATIYEFDKKPSGIDTDCGKMSIHISSWPCLPDIPSLDHKVELQFIARRLTSDMCKDLNQNNNQKMRSFIDFINDQDRLVNVERFVNIAKGGKFRDPPTKFGDGTSNKTAFGVAKYLGLIKADARIASKAIDQKMESLLNSKVKGFSNFEKDYISALDEAIKRSNAEAPKLADDDAVKKRRADNKAKAAAKKAQKQQPPKTAGTKRPAPGGAASSTVKKTKVTGPRPQAKPVTRKPKKP</sequence>
<dbReference type="AlphaFoldDB" id="A0AAW0ARY4"/>
<dbReference type="EMBL" id="JAYKXP010000309">
    <property type="protein sequence ID" value="KAK7015850.1"/>
    <property type="molecule type" value="Genomic_DNA"/>
</dbReference>
<gene>
    <name evidence="2" type="ORF">VNI00_019043</name>
</gene>
<feature type="compositionally biased region" description="Basic and acidic residues" evidence="1">
    <location>
        <begin position="224"/>
        <end position="233"/>
    </location>
</feature>
<dbReference type="Proteomes" id="UP001383192">
    <property type="component" value="Unassembled WGS sequence"/>
</dbReference>
<reference evidence="2 3" key="1">
    <citation type="submission" date="2024-01" db="EMBL/GenBank/DDBJ databases">
        <title>A draft genome for a cacao thread blight-causing isolate of Paramarasmius palmivorus.</title>
        <authorList>
            <person name="Baruah I.K."/>
            <person name="Bukari Y."/>
            <person name="Amoako-Attah I."/>
            <person name="Meinhardt L.W."/>
            <person name="Bailey B.A."/>
            <person name="Cohen S.P."/>
        </authorList>
    </citation>
    <scope>NUCLEOTIDE SEQUENCE [LARGE SCALE GENOMIC DNA]</scope>
    <source>
        <strain evidence="2 3">GH-12</strain>
    </source>
</reference>
<accession>A0AAW0ARY4</accession>
<organism evidence="2 3">
    <name type="scientific">Paramarasmius palmivorus</name>
    <dbReference type="NCBI Taxonomy" id="297713"/>
    <lineage>
        <taxon>Eukaryota</taxon>
        <taxon>Fungi</taxon>
        <taxon>Dikarya</taxon>
        <taxon>Basidiomycota</taxon>
        <taxon>Agaricomycotina</taxon>
        <taxon>Agaricomycetes</taxon>
        <taxon>Agaricomycetidae</taxon>
        <taxon>Agaricales</taxon>
        <taxon>Marasmiineae</taxon>
        <taxon>Marasmiaceae</taxon>
        <taxon>Paramarasmius</taxon>
    </lineage>
</organism>
<protein>
    <submittedName>
        <fullName evidence="2">Uncharacterized protein</fullName>
    </submittedName>
</protein>